<evidence type="ECO:0000256" key="4">
    <source>
        <dbReference type="RuleBase" id="RU004508"/>
    </source>
</evidence>
<dbReference type="GO" id="GO:0030170">
    <property type="term" value="F:pyridoxal phosphate binding"/>
    <property type="evidence" value="ECO:0007669"/>
    <property type="project" value="TreeGrafter"/>
</dbReference>
<evidence type="ECO:0000256" key="2">
    <source>
        <dbReference type="PIRSR" id="PIRSR000390-1"/>
    </source>
</evidence>
<feature type="modified residue" description="N6-(pyridoxal phosphate)lysine" evidence="3">
    <location>
        <position position="182"/>
    </location>
</feature>
<comment type="similarity">
    <text evidence="1 4">Belongs to the DegT/DnrJ/EryC1 family.</text>
</comment>
<sequence length="368" mass="40813">MYRIPLSKPFMTEDIMDRVRAVLKSGFLTEGPVTREFEQAVAEKVGATHCVAATSCTTGLEMALRALGIGLGDEVIVPDYTYPATAMVVNIIGAECVVVDVDPRTMLIDYDALKAEISPKTRAVIPVSLFGNPLDWDRLREIRERTDIFIVEDAACALGSSHRGAMTGSLADISVFSHHPRKFITTGEGGTVTTNNAEWAEWMVSYKHFGLRRADSRLSCEFYRIGTNYKLSDVLAGIGVAQIRHMEGLLTERRGLAAFYRAFFADDERIGLPEITQNGEHSWQTCCVFVKERDRVMEAMRSRGIEVQIGTYALHMHPAFANNPACRFASAMEGSRYAFEHSLALPLYPGMTEAEQTEVGETLKEVLP</sequence>
<dbReference type="Gene3D" id="3.40.640.10">
    <property type="entry name" value="Type I PLP-dependent aspartate aminotransferase-like (Major domain)"/>
    <property type="match status" value="1"/>
</dbReference>
<keyword evidence="5" id="KW-0808">Transferase</keyword>
<name>A0A7K1KN81_9BACT</name>
<dbReference type="RefSeq" id="WP_155933769.1">
    <property type="nucleotide sequence ID" value="NZ_WODC01000004.1"/>
</dbReference>
<comment type="caution">
    <text evidence="5">The sequence shown here is derived from an EMBL/GenBank/DDBJ whole genome shotgun (WGS) entry which is preliminary data.</text>
</comment>
<dbReference type="CDD" id="cd00616">
    <property type="entry name" value="AHBA_syn"/>
    <property type="match status" value="1"/>
</dbReference>
<dbReference type="InterPro" id="IPR000653">
    <property type="entry name" value="DegT/StrS_aminotransferase"/>
</dbReference>
<dbReference type="GO" id="GO:0000271">
    <property type="term" value="P:polysaccharide biosynthetic process"/>
    <property type="evidence" value="ECO:0007669"/>
    <property type="project" value="TreeGrafter"/>
</dbReference>
<keyword evidence="5" id="KW-0032">Aminotransferase</keyword>
<evidence type="ECO:0000313" key="6">
    <source>
        <dbReference type="Proteomes" id="UP000461162"/>
    </source>
</evidence>
<keyword evidence="6" id="KW-1185">Reference proteome</keyword>
<evidence type="ECO:0000313" key="5">
    <source>
        <dbReference type="EMBL" id="MUM77535.1"/>
    </source>
</evidence>
<protein>
    <submittedName>
        <fullName evidence="5">Aminotransferase class I/II-fold pyridoxal phosphate-dependent enzyme</fullName>
    </submittedName>
</protein>
<dbReference type="Gene3D" id="3.90.1150.10">
    <property type="entry name" value="Aspartate Aminotransferase, domain 1"/>
    <property type="match status" value="1"/>
</dbReference>
<dbReference type="SUPFAM" id="SSF53383">
    <property type="entry name" value="PLP-dependent transferases"/>
    <property type="match status" value="1"/>
</dbReference>
<dbReference type="PANTHER" id="PTHR30244">
    <property type="entry name" value="TRANSAMINASE"/>
    <property type="match status" value="1"/>
</dbReference>
<dbReference type="Proteomes" id="UP000461162">
    <property type="component" value="Unassembled WGS sequence"/>
</dbReference>
<accession>A0A7K1KN81</accession>
<dbReference type="GO" id="GO:0008483">
    <property type="term" value="F:transaminase activity"/>
    <property type="evidence" value="ECO:0007669"/>
    <property type="project" value="UniProtKB-KW"/>
</dbReference>
<dbReference type="PIRSF" id="PIRSF000390">
    <property type="entry name" value="PLP_StrS"/>
    <property type="match status" value="1"/>
</dbReference>
<dbReference type="AlphaFoldDB" id="A0A7K1KN81"/>
<dbReference type="Pfam" id="PF01041">
    <property type="entry name" value="DegT_DnrJ_EryC1"/>
    <property type="match status" value="1"/>
</dbReference>
<feature type="active site" description="Proton acceptor" evidence="2">
    <location>
        <position position="182"/>
    </location>
</feature>
<gene>
    <name evidence="5" type="ORF">GKC30_07820</name>
</gene>
<proteinExistence type="inferred from homology"/>
<dbReference type="PANTHER" id="PTHR30244:SF34">
    <property type="entry name" value="DTDP-4-AMINO-4,6-DIDEOXYGALACTOSE TRANSAMINASE"/>
    <property type="match status" value="1"/>
</dbReference>
<evidence type="ECO:0000256" key="3">
    <source>
        <dbReference type="PIRSR" id="PIRSR000390-2"/>
    </source>
</evidence>
<reference evidence="5 6" key="1">
    <citation type="submission" date="2019-11" db="EMBL/GenBank/DDBJ databases">
        <title>Pseudodesulfovibrio alkaliphilus, sp. nov., an alkaliphilic sulfate-reducing bacteria from mud volcano of Taman peninsula, Russia.</title>
        <authorList>
            <person name="Frolova A."/>
            <person name="Merkel A.Y."/>
            <person name="Slobodkin A.I."/>
        </authorList>
    </citation>
    <scope>NUCLEOTIDE SEQUENCE [LARGE SCALE GENOMIC DNA]</scope>
    <source>
        <strain evidence="5 6">F-1</strain>
    </source>
</reference>
<organism evidence="5 6">
    <name type="scientific">Pseudodesulfovibrio alkaliphilus</name>
    <dbReference type="NCBI Taxonomy" id="2661613"/>
    <lineage>
        <taxon>Bacteria</taxon>
        <taxon>Pseudomonadati</taxon>
        <taxon>Thermodesulfobacteriota</taxon>
        <taxon>Desulfovibrionia</taxon>
        <taxon>Desulfovibrionales</taxon>
        <taxon>Desulfovibrionaceae</taxon>
    </lineage>
</organism>
<keyword evidence="3 4" id="KW-0663">Pyridoxal phosphate</keyword>
<dbReference type="InterPro" id="IPR015421">
    <property type="entry name" value="PyrdxlP-dep_Trfase_major"/>
</dbReference>
<dbReference type="InterPro" id="IPR015422">
    <property type="entry name" value="PyrdxlP-dep_Trfase_small"/>
</dbReference>
<evidence type="ECO:0000256" key="1">
    <source>
        <dbReference type="ARBA" id="ARBA00037999"/>
    </source>
</evidence>
<dbReference type="EMBL" id="WODC01000004">
    <property type="protein sequence ID" value="MUM77535.1"/>
    <property type="molecule type" value="Genomic_DNA"/>
</dbReference>
<dbReference type="InterPro" id="IPR015424">
    <property type="entry name" value="PyrdxlP-dep_Trfase"/>
</dbReference>